<evidence type="ECO:0000313" key="1">
    <source>
        <dbReference type="EMBL" id="ADE53448.1"/>
    </source>
</evidence>
<dbReference type="AlphaFoldDB" id="D5EN13"/>
<keyword evidence="2" id="KW-1185">Reference proteome</keyword>
<sequence length="182" mass="19819">MKQLTHTVLAVALLSSPGFMLEAVPKSEGSVSGQVFVAAVDFPIIDKGAVPYTKPKKGKVLSINAANPAYRDKFARAEMVYQGASGTYDITIVTLTEFDGECTYRLLIDGKPIRSFTNPRVDKSGDFKSHTHTWKAVPIIQGVKLAIESNTASNDLIPEGDGFAWARGRWSELHFAKTKATD</sequence>
<evidence type="ECO:0000313" key="2">
    <source>
        <dbReference type="Proteomes" id="UP000000925"/>
    </source>
</evidence>
<dbReference type="eggNOG" id="ENOG5033D0Z">
    <property type="taxonomic scope" value="Bacteria"/>
</dbReference>
<organism evidence="1 2">
    <name type="scientific">Coraliomargarita akajimensis (strain DSM 45221 / IAM 15411 / JCM 23193 / KCTC 12865 / 04OKA010-24)</name>
    <dbReference type="NCBI Taxonomy" id="583355"/>
    <lineage>
        <taxon>Bacteria</taxon>
        <taxon>Pseudomonadati</taxon>
        <taxon>Verrucomicrobiota</taxon>
        <taxon>Opitutia</taxon>
        <taxon>Puniceicoccales</taxon>
        <taxon>Coraliomargaritaceae</taxon>
        <taxon>Coraliomargarita</taxon>
    </lineage>
</organism>
<dbReference type="RefSeq" id="WP_013042173.1">
    <property type="nucleotide sequence ID" value="NC_014008.1"/>
</dbReference>
<dbReference type="OrthoDB" id="7403807at2"/>
<proteinExistence type="predicted"/>
<gene>
    <name evidence="1" type="ordered locus">Caka_0423</name>
</gene>
<protein>
    <submittedName>
        <fullName evidence="1">Uncharacterized protein</fullName>
    </submittedName>
</protein>
<accession>D5EN13</accession>
<dbReference type="Proteomes" id="UP000000925">
    <property type="component" value="Chromosome"/>
</dbReference>
<name>D5EN13_CORAD</name>
<dbReference type="HOGENOM" id="CLU_1479687_0_0_0"/>
<reference evidence="1 2" key="1">
    <citation type="journal article" date="2010" name="Stand. Genomic Sci.">
        <title>Complete genome sequence of Coraliomargarita akajimensis type strain (04OKA010-24).</title>
        <authorList>
            <person name="Mavromatis K."/>
            <person name="Abt B."/>
            <person name="Brambilla E."/>
            <person name="Lapidus A."/>
            <person name="Copeland A."/>
            <person name="Deshpande S."/>
            <person name="Nolan M."/>
            <person name="Lucas S."/>
            <person name="Tice H."/>
            <person name="Cheng J.F."/>
            <person name="Han C."/>
            <person name="Detter J.C."/>
            <person name="Woyke T."/>
            <person name="Goodwin L."/>
            <person name="Pitluck S."/>
            <person name="Held B."/>
            <person name="Brettin T."/>
            <person name="Tapia R."/>
            <person name="Ivanova N."/>
            <person name="Mikhailova N."/>
            <person name="Pati A."/>
            <person name="Liolios K."/>
            <person name="Chen A."/>
            <person name="Palaniappan K."/>
            <person name="Land M."/>
            <person name="Hauser L."/>
            <person name="Chang Y.J."/>
            <person name="Jeffries C.D."/>
            <person name="Rohde M."/>
            <person name="Goker M."/>
            <person name="Bristow J."/>
            <person name="Eisen J.A."/>
            <person name="Markowitz V."/>
            <person name="Hugenholtz P."/>
            <person name="Klenk H.P."/>
            <person name="Kyrpides N.C."/>
        </authorList>
    </citation>
    <scope>NUCLEOTIDE SEQUENCE [LARGE SCALE GENOMIC DNA]</scope>
    <source>
        <strain evidence="2">DSM 45221 / IAM 15411 / JCM 23193 / KCTC 12865</strain>
    </source>
</reference>
<dbReference type="STRING" id="583355.Caka_0423"/>
<dbReference type="EMBL" id="CP001998">
    <property type="protein sequence ID" value="ADE53448.1"/>
    <property type="molecule type" value="Genomic_DNA"/>
</dbReference>
<dbReference type="KEGG" id="caa:Caka_0423"/>